<dbReference type="eggNOG" id="ENOG502QYSV">
    <property type="taxonomic scope" value="Eukaryota"/>
</dbReference>
<dbReference type="OrthoDB" id="5783895at2759"/>
<name>G0MPB5_CAEBE</name>
<feature type="transmembrane region" description="Helical" evidence="1">
    <location>
        <begin position="83"/>
        <end position="100"/>
    </location>
</feature>
<evidence type="ECO:0000313" key="3">
    <source>
        <dbReference type="Proteomes" id="UP000008068"/>
    </source>
</evidence>
<dbReference type="Pfam" id="PF10319">
    <property type="entry name" value="7TM_GPCR_Srj"/>
    <property type="match status" value="1"/>
</dbReference>
<feature type="transmembrane region" description="Helical" evidence="1">
    <location>
        <begin position="35"/>
        <end position="58"/>
    </location>
</feature>
<gene>
    <name evidence="2" type="ORF">CAEBREN_30268</name>
</gene>
<feature type="transmembrane region" description="Helical" evidence="1">
    <location>
        <begin position="121"/>
        <end position="147"/>
    </location>
</feature>
<evidence type="ECO:0000313" key="2">
    <source>
        <dbReference type="EMBL" id="EGT38921.1"/>
    </source>
</evidence>
<keyword evidence="1" id="KW-0472">Membrane</keyword>
<sequence>MFFSMSYGVLEVHFIYRYIALCKPKWMFVFNEFKWILILVLGVLGQSFFWFFSIYFLMWPDDEMRSYLAVPFQREYNVDVQKIPLLGATYWGASTNLIIYKTLKTVDMSRNTRKMHRNLSIALAIQTFIPFAISYIPCMVAWIVPIIHVDLKG</sequence>
<evidence type="ECO:0000256" key="1">
    <source>
        <dbReference type="SAM" id="Phobius"/>
    </source>
</evidence>
<keyword evidence="1" id="KW-1133">Transmembrane helix</keyword>
<protein>
    <submittedName>
        <fullName evidence="2">Uncharacterized protein</fullName>
    </submittedName>
</protein>
<organism evidence="3">
    <name type="scientific">Caenorhabditis brenneri</name>
    <name type="common">Nematode worm</name>
    <dbReference type="NCBI Taxonomy" id="135651"/>
    <lineage>
        <taxon>Eukaryota</taxon>
        <taxon>Metazoa</taxon>
        <taxon>Ecdysozoa</taxon>
        <taxon>Nematoda</taxon>
        <taxon>Chromadorea</taxon>
        <taxon>Rhabditida</taxon>
        <taxon>Rhabditina</taxon>
        <taxon>Rhabditomorpha</taxon>
        <taxon>Rhabditoidea</taxon>
        <taxon>Rhabditidae</taxon>
        <taxon>Peloderinae</taxon>
        <taxon>Caenorhabditis</taxon>
    </lineage>
</organism>
<dbReference type="EMBL" id="GL379804">
    <property type="protein sequence ID" value="EGT38921.1"/>
    <property type="molecule type" value="Genomic_DNA"/>
</dbReference>
<reference evidence="3" key="1">
    <citation type="submission" date="2011-07" db="EMBL/GenBank/DDBJ databases">
        <authorList>
            <consortium name="Caenorhabditis brenneri Sequencing and Analysis Consortium"/>
            <person name="Wilson R.K."/>
        </authorList>
    </citation>
    <scope>NUCLEOTIDE SEQUENCE [LARGE SCALE GENOMIC DNA]</scope>
    <source>
        <strain evidence="3">PB2801</strain>
    </source>
</reference>
<keyword evidence="3" id="KW-1185">Reference proteome</keyword>
<dbReference type="HOGENOM" id="CLU_1714889_0_0_1"/>
<dbReference type="SUPFAM" id="SSF81321">
    <property type="entry name" value="Family A G protein-coupled receptor-like"/>
    <property type="match status" value="1"/>
</dbReference>
<dbReference type="InParanoid" id="G0MPB5"/>
<accession>G0MPB5</accession>
<dbReference type="AlphaFoldDB" id="G0MPB5"/>
<dbReference type="InterPro" id="IPR019423">
    <property type="entry name" value="7TM_GPCR_serpentine_rcpt_Srj"/>
</dbReference>
<proteinExistence type="predicted"/>
<dbReference type="PANTHER" id="PTHR45907">
    <property type="entry name" value="SERPENTINE RECEPTOR, CLASS J"/>
    <property type="match status" value="1"/>
</dbReference>
<dbReference type="PANTHER" id="PTHR45907:SF1">
    <property type="entry name" value="SERPENTINE RECEPTOR, CLASS J"/>
    <property type="match status" value="1"/>
</dbReference>
<keyword evidence="1" id="KW-0812">Transmembrane</keyword>
<dbReference type="Proteomes" id="UP000008068">
    <property type="component" value="Unassembled WGS sequence"/>
</dbReference>